<comment type="similarity">
    <text evidence="2 6">Belongs to the OST5 family.</text>
</comment>
<comment type="caution">
    <text evidence="7">The sequence shown here is derived from an EMBL/GenBank/DDBJ whole genome shotgun (WGS) entry which is preliminary data.</text>
</comment>
<dbReference type="PANTHER" id="PTHR13636">
    <property type="entry name" value="TRANSMEMBRANE PROTEIN 258"/>
    <property type="match status" value="1"/>
</dbReference>
<accession>A0ABR2YGC5</accession>
<feature type="transmembrane region" description="Helical" evidence="6">
    <location>
        <begin position="20"/>
        <end position="40"/>
    </location>
</feature>
<comment type="function">
    <text evidence="6">Subunit of the oligosaccharyl transferase (OST) complex that catalyzes the initial transfer of a defined glycan (Glc(3)Man(9)GlcNAc(2) in eukaryotes) from the lipid carrier dolichol-pyrophosphate to an asparagine residue within an Asn-X-Ser/Thr consensus motif in nascent polypeptide chains, the first step in protein N-glycosylation. N-glycosylation occurs cotranslationally and the complex associates with the Sec61 complex at the channel-forming translocon complex that mediates protein translocation across the endoplasmic reticulum (ER). All subunits are required for a maximal enzyme activity.</text>
</comment>
<dbReference type="EMBL" id="JALJOT010000012">
    <property type="protein sequence ID" value="KAK9904891.1"/>
    <property type="molecule type" value="Genomic_DNA"/>
</dbReference>
<evidence type="ECO:0000313" key="8">
    <source>
        <dbReference type="Proteomes" id="UP001491310"/>
    </source>
</evidence>
<evidence type="ECO:0000256" key="5">
    <source>
        <dbReference type="ARBA" id="ARBA00023136"/>
    </source>
</evidence>
<evidence type="ECO:0000313" key="7">
    <source>
        <dbReference type="EMBL" id="KAK9904891.1"/>
    </source>
</evidence>
<evidence type="ECO:0000256" key="4">
    <source>
        <dbReference type="ARBA" id="ARBA00022989"/>
    </source>
</evidence>
<organism evidence="7 8">
    <name type="scientific">Coccomyxa subellipsoidea</name>
    <dbReference type="NCBI Taxonomy" id="248742"/>
    <lineage>
        <taxon>Eukaryota</taxon>
        <taxon>Viridiplantae</taxon>
        <taxon>Chlorophyta</taxon>
        <taxon>core chlorophytes</taxon>
        <taxon>Trebouxiophyceae</taxon>
        <taxon>Trebouxiophyceae incertae sedis</taxon>
        <taxon>Coccomyxaceae</taxon>
        <taxon>Coccomyxa</taxon>
    </lineage>
</organism>
<evidence type="ECO:0000256" key="3">
    <source>
        <dbReference type="ARBA" id="ARBA00022692"/>
    </source>
</evidence>
<keyword evidence="4 6" id="KW-1133">Transmembrane helix</keyword>
<keyword evidence="3 6" id="KW-0812">Transmembrane</keyword>
<name>A0ABR2YGC5_9CHLO</name>
<keyword evidence="8" id="KW-1185">Reference proteome</keyword>
<feature type="transmembrane region" description="Helical" evidence="6">
    <location>
        <begin position="52"/>
        <end position="75"/>
    </location>
</feature>
<evidence type="ECO:0000256" key="2">
    <source>
        <dbReference type="ARBA" id="ARBA00009825"/>
    </source>
</evidence>
<dbReference type="InterPro" id="IPR007915">
    <property type="entry name" value="TMEM258/Ost5"/>
</dbReference>
<sequence>MAKQAGLHSPVPLASYPTLAILLLISGLASTAVFFVYESTKTKHSRRLSQELLLGFLSSAFLGSGTFFLLLWTGVYV</sequence>
<comment type="subunit">
    <text evidence="6">Component of the oligosaccharyltransferase (OST) complex.</text>
</comment>
<proteinExistence type="inferred from homology"/>
<protein>
    <recommendedName>
        <fullName evidence="6">Dolichyl-diphosphooligosaccharide-protein glycosyltransferase subunit OST5</fullName>
    </recommendedName>
</protein>
<dbReference type="Proteomes" id="UP001491310">
    <property type="component" value="Unassembled WGS sequence"/>
</dbReference>
<keyword evidence="5 6" id="KW-0472">Membrane</keyword>
<comment type="subcellular location">
    <subcellularLocation>
        <location evidence="1 6">Membrane</location>
        <topology evidence="1 6">Multi-pass membrane protein</topology>
    </subcellularLocation>
</comment>
<reference evidence="7 8" key="1">
    <citation type="journal article" date="2024" name="Nat. Commun.">
        <title>Phylogenomics reveals the evolutionary origins of lichenization in chlorophyte algae.</title>
        <authorList>
            <person name="Puginier C."/>
            <person name="Libourel C."/>
            <person name="Otte J."/>
            <person name="Skaloud P."/>
            <person name="Haon M."/>
            <person name="Grisel S."/>
            <person name="Petersen M."/>
            <person name="Berrin J.G."/>
            <person name="Delaux P.M."/>
            <person name="Dal Grande F."/>
            <person name="Keller J."/>
        </authorList>
    </citation>
    <scope>NUCLEOTIDE SEQUENCE [LARGE SCALE GENOMIC DNA]</scope>
    <source>
        <strain evidence="7 8">SAG 216-7</strain>
    </source>
</reference>
<dbReference type="Pfam" id="PF05251">
    <property type="entry name" value="Ost5"/>
    <property type="match status" value="1"/>
</dbReference>
<evidence type="ECO:0000256" key="1">
    <source>
        <dbReference type="ARBA" id="ARBA00004141"/>
    </source>
</evidence>
<gene>
    <name evidence="7" type="ORF">WJX75_004936</name>
</gene>
<evidence type="ECO:0000256" key="6">
    <source>
        <dbReference type="RuleBase" id="RU367008"/>
    </source>
</evidence>